<evidence type="ECO:0000259" key="3">
    <source>
        <dbReference type="Pfam" id="PF00144"/>
    </source>
</evidence>
<organism evidence="4 5">
    <name type="scientific">Echinimonas agarilytica</name>
    <dbReference type="NCBI Taxonomy" id="1215918"/>
    <lineage>
        <taxon>Bacteria</taxon>
        <taxon>Pseudomonadati</taxon>
        <taxon>Pseudomonadota</taxon>
        <taxon>Gammaproteobacteria</taxon>
        <taxon>Alteromonadales</taxon>
        <taxon>Echinimonadaceae</taxon>
        <taxon>Echinimonas</taxon>
    </lineage>
</organism>
<dbReference type="PANTHER" id="PTHR46825:SF15">
    <property type="entry name" value="BETA-LACTAMASE-RELATED DOMAIN-CONTAINING PROTEIN"/>
    <property type="match status" value="1"/>
</dbReference>
<dbReference type="Gene3D" id="3.40.710.10">
    <property type="entry name" value="DD-peptidase/beta-lactamase superfamily"/>
    <property type="match status" value="1"/>
</dbReference>
<dbReference type="Pfam" id="PF00144">
    <property type="entry name" value="Beta-lactamase"/>
    <property type="match status" value="1"/>
</dbReference>
<dbReference type="InterPro" id="IPR001466">
    <property type="entry name" value="Beta-lactam-related"/>
</dbReference>
<comment type="caution">
    <text evidence="4">The sequence shown here is derived from an EMBL/GenBank/DDBJ whole genome shotgun (WGS) entry which is preliminary data.</text>
</comment>
<reference evidence="4 5" key="1">
    <citation type="journal article" date="2013" name="Antonie Van Leeuwenhoek">
        <title>Echinimonas agarilytica gen. nov., sp. nov., a new gammaproteobacterium isolated from the sea urchin Strongylocentrotus intermedius.</title>
        <authorList>
            <person name="Nedashkovskaya O.I."/>
            <person name="Stenkova A.M."/>
            <person name="Zhukova N.V."/>
            <person name="Van Trappen S."/>
            <person name="Lee J.S."/>
            <person name="Kim S.B."/>
        </authorList>
    </citation>
    <scope>NUCLEOTIDE SEQUENCE [LARGE SCALE GENOMIC DNA]</scope>
    <source>
        <strain evidence="4 5">KMM 6351</strain>
    </source>
</reference>
<evidence type="ECO:0000256" key="2">
    <source>
        <dbReference type="SAM" id="SignalP"/>
    </source>
</evidence>
<dbReference type="Proteomes" id="UP001165393">
    <property type="component" value="Unassembled WGS sequence"/>
</dbReference>
<sequence>MPLIAVLTIVAGLLAAISMMFPAEAATTQNKSLNTLVSEFDRYFVKKMREHKVPGAAYVIVHGDQIVKIRPYGVRKQKSAAKVNAHTTFRLASVSKTFAASLATIEEQRGTFNWQDPVMLYVPELDFADQSHKQHLKVEHLLSHTAGVVPNAYDNLIEANRKLPKILPQFKKLQPMCKPGKCYAYQNVLYSMIEQVIEHGHEISYEALMQQSIFDPLGMGDASVGLDAFMSNPNHATGHLKLKRGWYPKSPKQAYYNYPAAAGVNASASDMGQWLMAQLGHFPEVIAPSVVKTMTTARAGTRKDLRRKQWRKYLSKAEYGLGWRLYQFNDEPLVYHGGWVAGYRADVAYSPERQIGIAVLLNAESHAINFVSTHFWKMVTQQSRVAMTIERHANRERPDPVSALIPHNMAQPHDSANF</sequence>
<dbReference type="AlphaFoldDB" id="A0AA41W460"/>
<evidence type="ECO:0000313" key="4">
    <source>
        <dbReference type="EMBL" id="MCM2678477.1"/>
    </source>
</evidence>
<feature type="region of interest" description="Disordered" evidence="1">
    <location>
        <begin position="397"/>
        <end position="418"/>
    </location>
</feature>
<dbReference type="InterPro" id="IPR050491">
    <property type="entry name" value="AmpC-like"/>
</dbReference>
<dbReference type="InterPro" id="IPR012338">
    <property type="entry name" value="Beta-lactam/transpept-like"/>
</dbReference>
<proteinExistence type="predicted"/>
<dbReference type="PANTHER" id="PTHR46825">
    <property type="entry name" value="D-ALANYL-D-ALANINE-CARBOXYPEPTIDASE/ENDOPEPTIDASE AMPH"/>
    <property type="match status" value="1"/>
</dbReference>
<keyword evidence="5" id="KW-1185">Reference proteome</keyword>
<name>A0AA41W460_9GAMM</name>
<dbReference type="SUPFAM" id="SSF56601">
    <property type="entry name" value="beta-lactamase/transpeptidase-like"/>
    <property type="match status" value="1"/>
</dbReference>
<evidence type="ECO:0000313" key="5">
    <source>
        <dbReference type="Proteomes" id="UP001165393"/>
    </source>
</evidence>
<accession>A0AA41W460</accession>
<dbReference type="RefSeq" id="WP_251259841.1">
    <property type="nucleotide sequence ID" value="NZ_JAMQGP010000001.1"/>
</dbReference>
<keyword evidence="2" id="KW-0732">Signal</keyword>
<dbReference type="EMBL" id="JAMQGP010000001">
    <property type="protein sequence ID" value="MCM2678477.1"/>
    <property type="molecule type" value="Genomic_DNA"/>
</dbReference>
<evidence type="ECO:0000256" key="1">
    <source>
        <dbReference type="SAM" id="MobiDB-lite"/>
    </source>
</evidence>
<gene>
    <name evidence="4" type="ORF">NAF29_02180</name>
</gene>
<feature type="signal peptide" evidence="2">
    <location>
        <begin position="1"/>
        <end position="25"/>
    </location>
</feature>
<feature type="chain" id="PRO_5041454476" evidence="2">
    <location>
        <begin position="26"/>
        <end position="418"/>
    </location>
</feature>
<feature type="domain" description="Beta-lactamase-related" evidence="3">
    <location>
        <begin position="40"/>
        <end position="364"/>
    </location>
</feature>
<protein>
    <submittedName>
        <fullName evidence="4">Beta-lactamase family protein</fullName>
    </submittedName>
</protein>